<dbReference type="Pfam" id="PF19263">
    <property type="entry name" value="DUF5906"/>
    <property type="match status" value="1"/>
</dbReference>
<accession>A0A250XQS3</accession>
<dbReference type="OrthoDB" id="2106741at2759"/>
<gene>
    <name evidence="2" type="ORF">CEUSTIGMA_g12790.t1</name>
</gene>
<feature type="non-terminal residue" evidence="2">
    <location>
        <position position="670"/>
    </location>
</feature>
<proteinExistence type="predicted"/>
<dbReference type="SUPFAM" id="SSF52540">
    <property type="entry name" value="P-loop containing nucleoside triphosphate hydrolases"/>
    <property type="match status" value="1"/>
</dbReference>
<evidence type="ECO:0000259" key="1">
    <source>
        <dbReference type="Pfam" id="PF19263"/>
    </source>
</evidence>
<evidence type="ECO:0000313" key="2">
    <source>
        <dbReference type="EMBL" id="GAX85373.1"/>
    </source>
</evidence>
<sequence>MTEHRLNSALVGVRQLRVQTPCHTLSQNIPSSVASDAGKRSLNRRNMYMDARTSAGSVCAALSIDPDDDTSILVHEHLDIKRGELMMSRKDEFEALIRARWKTDDGEDEPCNAVDWKALRITLDVAKILGGSLPVSYEHTEQSEGFGRMQAFVKVNLETNERIVPFVYMPREVRATLAADRYVDVDVVNCQPVLLRQRLENAGFACECLAQYVDDRDACLSRVMKACGVDRDAAKQLFVRMVYGGSEDTWARDNDVDANTIPDFVHALYTEIRDLGDRLMSKRDMDDLRDFHTREYAHRFPNTPGGARRRAASLMAIHLQTEEAKCIKVLVAAARGSRRKVGGIIYDGIHVERECNDPDCNLHREMIEQWEGEILKHTGYRLTLAVKPFINEWITAPPAASTVSKWNDGSRMLTYNDMKACFEQNVFKIEMSNSYYLYAPELKQYKIVSEAFMLGAFKHLTYYESGNLMTPKSFIARWMRDNKLRRFLDISLAPPPKTTTPEVFNLWTPFNVAMVDDNLDDNAYVKAFQEFVTKLLGRDAPVIKYVLDWCAQMVQQPGKKTGIALILKGEQGVGKNVFTNALRAVVGADKFLQTATPATTLFGRFTNLREGRILIVINESNGMDNFAASETIKDMITCDEFICEGKGTNSYPVSCCARFIFTTNLHNIMR</sequence>
<dbReference type="EMBL" id="BEGY01000165">
    <property type="protein sequence ID" value="GAX85373.1"/>
    <property type="molecule type" value="Genomic_DNA"/>
</dbReference>
<dbReference type="InterPro" id="IPR045455">
    <property type="entry name" value="NrS-1_pol-like_helicase"/>
</dbReference>
<reference evidence="2 3" key="1">
    <citation type="submission" date="2017-08" db="EMBL/GenBank/DDBJ databases">
        <title>Acidophilic green algal genome provides insights into adaptation to an acidic environment.</title>
        <authorList>
            <person name="Hirooka S."/>
            <person name="Hirose Y."/>
            <person name="Kanesaki Y."/>
            <person name="Higuchi S."/>
            <person name="Fujiwara T."/>
            <person name="Onuma R."/>
            <person name="Era A."/>
            <person name="Ohbayashi R."/>
            <person name="Uzuka A."/>
            <person name="Nozaki H."/>
            <person name="Yoshikawa H."/>
            <person name="Miyagishima S.Y."/>
        </authorList>
    </citation>
    <scope>NUCLEOTIDE SEQUENCE [LARGE SCALE GENOMIC DNA]</scope>
    <source>
        <strain evidence="2 3">NIES-2499</strain>
    </source>
</reference>
<protein>
    <recommendedName>
        <fullName evidence="1">NrS-1 polymerase-like helicase domain-containing protein</fullName>
    </recommendedName>
</protein>
<evidence type="ECO:0000313" key="3">
    <source>
        <dbReference type="Proteomes" id="UP000232323"/>
    </source>
</evidence>
<dbReference type="InterPro" id="IPR027417">
    <property type="entry name" value="P-loop_NTPase"/>
</dbReference>
<keyword evidence="3" id="KW-1185">Reference proteome</keyword>
<dbReference type="AlphaFoldDB" id="A0A250XQS3"/>
<organism evidence="2 3">
    <name type="scientific">Chlamydomonas eustigma</name>
    <dbReference type="NCBI Taxonomy" id="1157962"/>
    <lineage>
        <taxon>Eukaryota</taxon>
        <taxon>Viridiplantae</taxon>
        <taxon>Chlorophyta</taxon>
        <taxon>core chlorophytes</taxon>
        <taxon>Chlorophyceae</taxon>
        <taxon>CS clade</taxon>
        <taxon>Chlamydomonadales</taxon>
        <taxon>Chlamydomonadaceae</taxon>
        <taxon>Chlamydomonas</taxon>
    </lineage>
</organism>
<feature type="domain" description="NrS-1 polymerase-like helicase" evidence="1">
    <location>
        <begin position="567"/>
        <end position="664"/>
    </location>
</feature>
<name>A0A250XQS3_9CHLO</name>
<comment type="caution">
    <text evidence="2">The sequence shown here is derived from an EMBL/GenBank/DDBJ whole genome shotgun (WGS) entry which is preliminary data.</text>
</comment>
<dbReference type="Gene3D" id="3.40.50.300">
    <property type="entry name" value="P-loop containing nucleotide triphosphate hydrolases"/>
    <property type="match status" value="1"/>
</dbReference>
<dbReference type="Proteomes" id="UP000232323">
    <property type="component" value="Unassembled WGS sequence"/>
</dbReference>